<reference evidence="1" key="1">
    <citation type="submission" date="2020-11" db="EMBL/GenBank/DDBJ databases">
        <authorList>
            <consortium name="DOE Joint Genome Institute"/>
            <person name="Ahrendt S."/>
            <person name="Riley R."/>
            <person name="Andreopoulos W."/>
            <person name="Labutti K."/>
            <person name="Pangilinan J."/>
            <person name="Ruiz-Duenas F.J."/>
            <person name="Barrasa J.M."/>
            <person name="Sanchez-Garcia M."/>
            <person name="Camarero S."/>
            <person name="Miyauchi S."/>
            <person name="Serrano A."/>
            <person name="Linde D."/>
            <person name="Babiker R."/>
            <person name="Drula E."/>
            <person name="Ayuso-Fernandez I."/>
            <person name="Pacheco R."/>
            <person name="Padilla G."/>
            <person name="Ferreira P."/>
            <person name="Barriuso J."/>
            <person name="Kellner H."/>
            <person name="Castanera R."/>
            <person name="Alfaro M."/>
            <person name="Ramirez L."/>
            <person name="Pisabarro A.G."/>
            <person name="Kuo A."/>
            <person name="Tritt A."/>
            <person name="Lipzen A."/>
            <person name="He G."/>
            <person name="Yan M."/>
            <person name="Ng V."/>
            <person name="Cullen D."/>
            <person name="Martin F."/>
            <person name="Rosso M.-N."/>
            <person name="Henrissat B."/>
            <person name="Hibbett D."/>
            <person name="Martinez A.T."/>
            <person name="Grigoriev I.V."/>
        </authorList>
    </citation>
    <scope>NUCLEOTIDE SEQUENCE</scope>
    <source>
        <strain evidence="1">CIRM-BRFM 674</strain>
    </source>
</reference>
<dbReference type="EMBL" id="MU155410">
    <property type="protein sequence ID" value="KAF9473881.1"/>
    <property type="molecule type" value="Genomic_DNA"/>
</dbReference>
<accession>A0A9P5YTZ5</accession>
<keyword evidence="2" id="KW-1185">Reference proteome</keyword>
<evidence type="ECO:0000313" key="1">
    <source>
        <dbReference type="EMBL" id="KAF9473881.1"/>
    </source>
</evidence>
<dbReference type="Proteomes" id="UP000807469">
    <property type="component" value="Unassembled WGS sequence"/>
</dbReference>
<organism evidence="1 2">
    <name type="scientific">Pholiota conissans</name>
    <dbReference type="NCBI Taxonomy" id="109636"/>
    <lineage>
        <taxon>Eukaryota</taxon>
        <taxon>Fungi</taxon>
        <taxon>Dikarya</taxon>
        <taxon>Basidiomycota</taxon>
        <taxon>Agaricomycotina</taxon>
        <taxon>Agaricomycetes</taxon>
        <taxon>Agaricomycetidae</taxon>
        <taxon>Agaricales</taxon>
        <taxon>Agaricineae</taxon>
        <taxon>Strophariaceae</taxon>
        <taxon>Pholiota</taxon>
    </lineage>
</organism>
<gene>
    <name evidence="1" type="ORF">BDN70DRAFT_937098</name>
</gene>
<comment type="caution">
    <text evidence="1">The sequence shown here is derived from an EMBL/GenBank/DDBJ whole genome shotgun (WGS) entry which is preliminary data.</text>
</comment>
<protein>
    <submittedName>
        <fullName evidence="1">Uncharacterized protein</fullName>
    </submittedName>
</protein>
<name>A0A9P5YTZ5_9AGAR</name>
<dbReference type="AlphaFoldDB" id="A0A9P5YTZ5"/>
<sequence>MSIFAIFKPKSESKARKLAIATLTASALVATTESRTSTVTYNLSSIPFTKNALTDYIDTHALFSTPDAFTIIAESPTKEAAGEPSANDVDVDAYAPVQVMDGSQICYGDVENNNVDLENSNNENTENERSTIIGDTNIVPFPSPKATSEYATDITQNKRNYVTLEVDGKVKSFNLGDLVWKSDHQTENEIDWQILFARLEEEMRADGTTEHFIRDVINMIRTKIEHAREEISRQNLPFLIPGFS</sequence>
<proteinExistence type="predicted"/>
<evidence type="ECO:0000313" key="2">
    <source>
        <dbReference type="Proteomes" id="UP000807469"/>
    </source>
</evidence>